<dbReference type="InterPro" id="IPR008949">
    <property type="entry name" value="Isoprenoid_synthase_dom_sf"/>
</dbReference>
<dbReference type="SFLD" id="SFLDG01212">
    <property type="entry name" value="Phytoene_synthase_like"/>
    <property type="match status" value="1"/>
</dbReference>
<name>A0A243Q7Z3_9ACTN</name>
<dbReference type="EMBL" id="NGFO01000019">
    <property type="protein sequence ID" value="OUC77632.1"/>
    <property type="molecule type" value="Genomic_DNA"/>
</dbReference>
<organism evidence="1 2">
    <name type="scientific">Gordonia lacunae</name>
    <dbReference type="NCBI Taxonomy" id="417102"/>
    <lineage>
        <taxon>Bacteria</taxon>
        <taxon>Bacillati</taxon>
        <taxon>Actinomycetota</taxon>
        <taxon>Actinomycetes</taxon>
        <taxon>Mycobacteriales</taxon>
        <taxon>Gordoniaceae</taxon>
        <taxon>Gordonia</taxon>
    </lineage>
</organism>
<dbReference type="AlphaFoldDB" id="A0A243Q7Z3"/>
<dbReference type="InterPro" id="IPR002060">
    <property type="entry name" value="Squ/phyt_synthse"/>
</dbReference>
<dbReference type="STRING" id="417102.CA982_16640"/>
<dbReference type="Proteomes" id="UP000194632">
    <property type="component" value="Unassembled WGS sequence"/>
</dbReference>
<dbReference type="Gene3D" id="1.10.600.10">
    <property type="entry name" value="Farnesyl Diphosphate Synthase"/>
    <property type="match status" value="1"/>
</dbReference>
<evidence type="ECO:0000313" key="1">
    <source>
        <dbReference type="EMBL" id="OUC77632.1"/>
    </source>
</evidence>
<dbReference type="SFLD" id="SFLDG01018">
    <property type="entry name" value="Squalene/Phytoene_Synthase_Lik"/>
    <property type="match status" value="1"/>
</dbReference>
<protein>
    <submittedName>
        <fullName evidence="1">Phytoene synthase</fullName>
    </submittedName>
</protein>
<dbReference type="SUPFAM" id="SSF48576">
    <property type="entry name" value="Terpenoid synthases"/>
    <property type="match status" value="1"/>
</dbReference>
<accession>A0A243Q7Z3</accession>
<proteinExistence type="predicted"/>
<evidence type="ECO:0000313" key="2">
    <source>
        <dbReference type="Proteomes" id="UP000194632"/>
    </source>
</evidence>
<dbReference type="PANTHER" id="PTHR31480">
    <property type="entry name" value="BIFUNCTIONAL LYCOPENE CYCLASE/PHYTOENE SYNTHASE"/>
    <property type="match status" value="1"/>
</dbReference>
<comment type="caution">
    <text evidence="1">The sequence shown here is derived from an EMBL/GenBank/DDBJ whole genome shotgun (WGS) entry which is preliminary data.</text>
</comment>
<dbReference type="SFLD" id="SFLDS00005">
    <property type="entry name" value="Isoprenoid_Synthase_Type_I"/>
    <property type="match status" value="1"/>
</dbReference>
<reference evidence="1 2" key="1">
    <citation type="submission" date="2017-05" db="EMBL/GenBank/DDBJ databases">
        <title>Biotechnological potential of actinobacteria isolated from South African environments.</title>
        <authorList>
            <person name="Le Roes-Hill M."/>
            <person name="Prins A."/>
            <person name="Durrell K.A."/>
        </authorList>
    </citation>
    <scope>NUCLEOTIDE SEQUENCE [LARGE SCALE GENOMIC DNA]</scope>
    <source>
        <strain evidence="1">BS2</strain>
    </source>
</reference>
<sequence length="313" mass="34155">MMHIPGHTEVVPPHRRYDEVAEACAAMVIRSYSSSFGLASRLLTPRIRRDVQNIYALVRVADEIVDAPRPEQGLVDRSNELDQLEEQTSVALVTGSSSNLVVHAFAQTARRVGVDLDLVAPFFDSMRSDLTQVQHDFDTLATYIYGSAEVVGLMCLRAFLADEPKSAARYDHLAPGAQRLGAAFQKINFLRDFGEDSDGLGRRYLVGLDPDDPADSAWALWLDDIDLDLTAAAAAIPHLPAGSRVAVCTAHDLFAELTARLRESSATEARRTRVRVPSAGKARIAAAAVARRGMPRTAPRAEAFGLHRRKANA</sequence>
<dbReference type="Pfam" id="PF00494">
    <property type="entry name" value="SQS_PSY"/>
    <property type="match status" value="1"/>
</dbReference>
<dbReference type="RefSeq" id="WP_086536385.1">
    <property type="nucleotide sequence ID" value="NZ_NGFO01000019.1"/>
</dbReference>
<keyword evidence="2" id="KW-1185">Reference proteome</keyword>
<dbReference type="GO" id="GO:0004311">
    <property type="term" value="F:geranylgeranyl diphosphate synthase activity"/>
    <property type="evidence" value="ECO:0007669"/>
    <property type="project" value="InterPro"/>
</dbReference>
<dbReference type="OrthoDB" id="9807580at2"/>
<dbReference type="InterPro" id="IPR044843">
    <property type="entry name" value="Trans_IPPS_bact-type"/>
</dbReference>
<gene>
    <name evidence="1" type="ORF">CA982_16640</name>
</gene>